<gene>
    <name evidence="4" type="ORF">KI387_014231</name>
    <name evidence="3" type="ORF">KI387_040746</name>
    <name evidence="2" type="ORF">KI387_043576</name>
</gene>
<evidence type="ECO:0000313" key="4">
    <source>
        <dbReference type="EMBL" id="KAH9302648.1"/>
    </source>
</evidence>
<dbReference type="Proteomes" id="UP000824469">
    <property type="component" value="Unassembled WGS sequence"/>
</dbReference>
<sequence>MGPGGEAESPGGHQTLQPYVVTLPAFRGCLGDGPDAAEAGERPSGRGQTAISERNIDLQATPARPNTREGDPDWESEDP</sequence>
<protein>
    <submittedName>
        <fullName evidence="4">Uncharacterized protein</fullName>
    </submittedName>
</protein>
<organism evidence="4 5">
    <name type="scientific">Taxus chinensis</name>
    <name type="common">Chinese yew</name>
    <name type="synonym">Taxus wallichiana var. chinensis</name>
    <dbReference type="NCBI Taxonomy" id="29808"/>
    <lineage>
        <taxon>Eukaryota</taxon>
        <taxon>Viridiplantae</taxon>
        <taxon>Streptophyta</taxon>
        <taxon>Embryophyta</taxon>
        <taxon>Tracheophyta</taxon>
        <taxon>Spermatophyta</taxon>
        <taxon>Pinopsida</taxon>
        <taxon>Pinidae</taxon>
        <taxon>Conifers II</taxon>
        <taxon>Cupressales</taxon>
        <taxon>Taxaceae</taxon>
        <taxon>Taxus</taxon>
    </lineage>
</organism>
<dbReference type="EMBL" id="JAHRHJ020000443">
    <property type="protein sequence ID" value="KAH9294055.1"/>
    <property type="molecule type" value="Genomic_DNA"/>
</dbReference>
<evidence type="ECO:0000313" key="2">
    <source>
        <dbReference type="EMBL" id="KAH9291229.1"/>
    </source>
</evidence>
<name>A0AA38FH96_TAXCH</name>
<dbReference type="AlphaFoldDB" id="A0AA38FH96"/>
<proteinExistence type="predicted"/>
<evidence type="ECO:0000313" key="3">
    <source>
        <dbReference type="EMBL" id="KAH9294055.1"/>
    </source>
</evidence>
<dbReference type="EMBL" id="JAHRHJ020003756">
    <property type="protein sequence ID" value="KAH9291229.1"/>
    <property type="molecule type" value="Genomic_DNA"/>
</dbReference>
<feature type="region of interest" description="Disordered" evidence="1">
    <location>
        <begin position="31"/>
        <end position="79"/>
    </location>
</feature>
<evidence type="ECO:0000256" key="1">
    <source>
        <dbReference type="SAM" id="MobiDB-lite"/>
    </source>
</evidence>
<accession>A0AA38FH96</accession>
<keyword evidence="5" id="KW-1185">Reference proteome</keyword>
<dbReference type="EMBL" id="JAHRHJ020000009">
    <property type="protein sequence ID" value="KAH9302648.1"/>
    <property type="molecule type" value="Genomic_DNA"/>
</dbReference>
<reference evidence="4 5" key="1">
    <citation type="journal article" date="2021" name="Nat. Plants">
        <title>The Taxus genome provides insights into paclitaxel biosynthesis.</title>
        <authorList>
            <person name="Xiong X."/>
            <person name="Gou J."/>
            <person name="Liao Q."/>
            <person name="Li Y."/>
            <person name="Zhou Q."/>
            <person name="Bi G."/>
            <person name="Li C."/>
            <person name="Du R."/>
            <person name="Wang X."/>
            <person name="Sun T."/>
            <person name="Guo L."/>
            <person name="Liang H."/>
            <person name="Lu P."/>
            <person name="Wu Y."/>
            <person name="Zhang Z."/>
            <person name="Ro D.K."/>
            <person name="Shang Y."/>
            <person name="Huang S."/>
            <person name="Yan J."/>
        </authorList>
    </citation>
    <scope>NUCLEOTIDE SEQUENCE [LARGE SCALE GENOMIC DNA]</scope>
    <source>
        <strain evidence="4">Ta-2019</strain>
    </source>
</reference>
<evidence type="ECO:0000313" key="5">
    <source>
        <dbReference type="Proteomes" id="UP000824469"/>
    </source>
</evidence>
<comment type="caution">
    <text evidence="4">The sequence shown here is derived from an EMBL/GenBank/DDBJ whole genome shotgun (WGS) entry which is preliminary data.</text>
</comment>